<accession>A0ABC8RAB3</accession>
<feature type="region of interest" description="Disordered" evidence="6">
    <location>
        <begin position="237"/>
        <end position="262"/>
    </location>
</feature>
<dbReference type="GO" id="GO:0003677">
    <property type="term" value="F:DNA binding"/>
    <property type="evidence" value="ECO:0007669"/>
    <property type="project" value="UniProtKB-KW"/>
</dbReference>
<evidence type="ECO:0000259" key="7">
    <source>
        <dbReference type="PROSITE" id="PS50863"/>
    </source>
</evidence>
<evidence type="ECO:0000256" key="4">
    <source>
        <dbReference type="ARBA" id="ARBA00023163"/>
    </source>
</evidence>
<protein>
    <recommendedName>
        <fullName evidence="7">TF-B3 domain-containing protein</fullName>
    </recommendedName>
</protein>
<keyword evidence="2" id="KW-0805">Transcription regulation</keyword>
<keyword evidence="5" id="KW-0539">Nucleus</keyword>
<dbReference type="InterPro" id="IPR003340">
    <property type="entry name" value="B3_DNA-bd"/>
</dbReference>
<evidence type="ECO:0000256" key="5">
    <source>
        <dbReference type="ARBA" id="ARBA00023242"/>
    </source>
</evidence>
<keyword evidence="9" id="KW-1185">Reference proteome</keyword>
<feature type="domain" description="TF-B3" evidence="7">
    <location>
        <begin position="465"/>
        <end position="560"/>
    </location>
</feature>
<feature type="compositionally biased region" description="Polar residues" evidence="6">
    <location>
        <begin position="239"/>
        <end position="256"/>
    </location>
</feature>
<keyword evidence="3" id="KW-0238">DNA-binding</keyword>
<comment type="caution">
    <text evidence="8">The sequence shown here is derived from an EMBL/GenBank/DDBJ whole genome shotgun (WGS) entry which is preliminary data.</text>
</comment>
<dbReference type="InterPro" id="IPR050655">
    <property type="entry name" value="Plant_B3_domain"/>
</dbReference>
<name>A0ABC8RAB3_9AQUA</name>
<feature type="domain" description="TF-B3" evidence="7">
    <location>
        <begin position="25"/>
        <end position="118"/>
    </location>
</feature>
<feature type="region of interest" description="Disordered" evidence="6">
    <location>
        <begin position="418"/>
        <end position="443"/>
    </location>
</feature>
<sequence length="567" mass="65216">MANGSRLMQSGMESNRNNFPAKSPQFFRIIFSQSSRNHRLRIPTEFMRRYGNSVPNHVFLKVPTGEVWQAELRKSNGVAWLGNGWKEFREFYTIEYGHFLVFRYDGNSHFHVLIFDRSTSEIEYPFSANHSARTDFTGKFHAKTECVEVDDSVEILEEFPASKTREKSPLSCSRPCKKTKTNRTCEEPNLNHGLQLEENGRDDVVEILDDFSPRQRTREKLLPPHFRFRRSRRLKQTDKYGSTSNTKAFVQSTGPQANRVKPVKSEKGQYSQCSMQGVGVDAEIDNSIEILDEFPTRDDDFNDSFEIKEKLATCRSREKSPVSYCLPHKKTKTNRTCEEPILNRGCRVPKLEKSAIDPPRTREKSSPQFRLSETRKPKPADKSSNHREFVQPTGPQGHRMKPVKEEKRNFPYRSMQGVGANEKQRDGPKIHQRSTFPAGRKQLASENGKAKALESAKAFKSKNPFFIVTMRSSYISSGVLNIPRNFVMQYLSKKHKDVILQVQDGRIWSAKFHIRPDNVKIQTGWNTFVQDIFLAVGDVCVFELINGTINLLEVVIFRASEDTDSCH</sequence>
<dbReference type="PROSITE" id="PS50863">
    <property type="entry name" value="B3"/>
    <property type="match status" value="2"/>
</dbReference>
<proteinExistence type="predicted"/>
<dbReference type="PANTHER" id="PTHR31920">
    <property type="entry name" value="B3 DOMAIN-CONTAINING"/>
    <property type="match status" value="1"/>
</dbReference>
<organism evidence="8 9">
    <name type="scientific">Ilex paraguariensis</name>
    <name type="common">yerba mate</name>
    <dbReference type="NCBI Taxonomy" id="185542"/>
    <lineage>
        <taxon>Eukaryota</taxon>
        <taxon>Viridiplantae</taxon>
        <taxon>Streptophyta</taxon>
        <taxon>Embryophyta</taxon>
        <taxon>Tracheophyta</taxon>
        <taxon>Spermatophyta</taxon>
        <taxon>Magnoliopsida</taxon>
        <taxon>eudicotyledons</taxon>
        <taxon>Gunneridae</taxon>
        <taxon>Pentapetalae</taxon>
        <taxon>asterids</taxon>
        <taxon>campanulids</taxon>
        <taxon>Aquifoliales</taxon>
        <taxon>Aquifoliaceae</taxon>
        <taxon>Ilex</taxon>
    </lineage>
</organism>
<feature type="region of interest" description="Disordered" evidence="6">
    <location>
        <begin position="350"/>
        <end position="404"/>
    </location>
</feature>
<dbReference type="InterPro" id="IPR015300">
    <property type="entry name" value="DNA-bd_pseudobarrel_sf"/>
</dbReference>
<keyword evidence="4" id="KW-0804">Transcription</keyword>
<dbReference type="GO" id="GO:0005634">
    <property type="term" value="C:nucleus"/>
    <property type="evidence" value="ECO:0007669"/>
    <property type="project" value="UniProtKB-SubCell"/>
</dbReference>
<dbReference type="CDD" id="cd10017">
    <property type="entry name" value="B3_DNA"/>
    <property type="match status" value="2"/>
</dbReference>
<dbReference type="AlphaFoldDB" id="A0ABC8RAB3"/>
<dbReference type="Pfam" id="PF02362">
    <property type="entry name" value="B3"/>
    <property type="match status" value="2"/>
</dbReference>
<feature type="compositionally biased region" description="Basic and acidic residues" evidence="6">
    <location>
        <begin position="372"/>
        <end position="389"/>
    </location>
</feature>
<dbReference type="EMBL" id="CAUOFW020001102">
    <property type="protein sequence ID" value="CAK9141137.1"/>
    <property type="molecule type" value="Genomic_DNA"/>
</dbReference>
<dbReference type="SUPFAM" id="SSF101936">
    <property type="entry name" value="DNA-binding pseudobarrel domain"/>
    <property type="match status" value="2"/>
</dbReference>
<feature type="compositionally biased region" description="Basic and acidic residues" evidence="6">
    <location>
        <begin position="350"/>
        <end position="365"/>
    </location>
</feature>
<evidence type="ECO:0000313" key="9">
    <source>
        <dbReference type="Proteomes" id="UP001642360"/>
    </source>
</evidence>
<dbReference type="SMART" id="SM01019">
    <property type="entry name" value="B3"/>
    <property type="match status" value="2"/>
</dbReference>
<comment type="subcellular location">
    <subcellularLocation>
        <location evidence="1">Nucleus</location>
    </subcellularLocation>
</comment>
<evidence type="ECO:0000256" key="3">
    <source>
        <dbReference type="ARBA" id="ARBA00023125"/>
    </source>
</evidence>
<evidence type="ECO:0000256" key="1">
    <source>
        <dbReference type="ARBA" id="ARBA00004123"/>
    </source>
</evidence>
<dbReference type="Proteomes" id="UP001642360">
    <property type="component" value="Unassembled WGS sequence"/>
</dbReference>
<dbReference type="PANTHER" id="PTHR31920:SF108">
    <property type="entry name" value="B3 DOMAIN-CONTAINING TRANSCRIPTION FACTOR VRN1-LIKE"/>
    <property type="match status" value="1"/>
</dbReference>
<gene>
    <name evidence="8" type="ORF">ILEXP_LOCUS8659</name>
</gene>
<reference evidence="8 9" key="1">
    <citation type="submission" date="2024-02" db="EMBL/GenBank/DDBJ databases">
        <authorList>
            <person name="Vignale AGUSTIN F."/>
            <person name="Sosa J E."/>
            <person name="Modenutti C."/>
        </authorList>
    </citation>
    <scope>NUCLEOTIDE SEQUENCE [LARGE SCALE GENOMIC DNA]</scope>
</reference>
<evidence type="ECO:0000256" key="6">
    <source>
        <dbReference type="SAM" id="MobiDB-lite"/>
    </source>
</evidence>
<evidence type="ECO:0000313" key="8">
    <source>
        <dbReference type="EMBL" id="CAK9141137.1"/>
    </source>
</evidence>
<evidence type="ECO:0000256" key="2">
    <source>
        <dbReference type="ARBA" id="ARBA00023015"/>
    </source>
</evidence>
<dbReference type="Gene3D" id="2.40.330.10">
    <property type="entry name" value="DNA-binding pseudobarrel domain"/>
    <property type="match status" value="2"/>
</dbReference>